<evidence type="ECO:0000256" key="1">
    <source>
        <dbReference type="ARBA" id="ARBA00004496"/>
    </source>
</evidence>
<dbReference type="Proteomes" id="UP000199068">
    <property type="component" value="Unassembled WGS sequence"/>
</dbReference>
<proteinExistence type="predicted"/>
<comment type="function">
    <text evidence="9">May play the central regulatory role in sporulation. It may be an element of the effector pathway responsible for the activation of sporulation genes in response to nutritional stress. Spo0A may act in concert with spo0H (a sigma factor) to control the expression of some genes that are critical to the sporulation process.</text>
</comment>
<dbReference type="SUPFAM" id="SSF46689">
    <property type="entry name" value="Homeodomain-like"/>
    <property type="match status" value="1"/>
</dbReference>
<evidence type="ECO:0000256" key="2">
    <source>
        <dbReference type="ARBA" id="ARBA00018672"/>
    </source>
</evidence>
<dbReference type="SMART" id="SM00448">
    <property type="entry name" value="REC"/>
    <property type="match status" value="1"/>
</dbReference>
<dbReference type="STRING" id="1121325.SAMN04515677_104153"/>
<evidence type="ECO:0000313" key="14">
    <source>
        <dbReference type="Proteomes" id="UP000199068"/>
    </source>
</evidence>
<keyword evidence="5" id="KW-0902">Two-component regulatory system</keyword>
<dbReference type="InterPro" id="IPR011006">
    <property type="entry name" value="CheY-like_superfamily"/>
</dbReference>
<dbReference type="PROSITE" id="PS50110">
    <property type="entry name" value="RESPONSE_REGULATORY"/>
    <property type="match status" value="1"/>
</dbReference>
<dbReference type="PROSITE" id="PS01124">
    <property type="entry name" value="HTH_ARAC_FAMILY_2"/>
    <property type="match status" value="1"/>
</dbReference>
<evidence type="ECO:0000259" key="12">
    <source>
        <dbReference type="PROSITE" id="PS50110"/>
    </source>
</evidence>
<keyword evidence="6" id="KW-0805">Transcription regulation</keyword>
<dbReference type="GO" id="GO:0005737">
    <property type="term" value="C:cytoplasm"/>
    <property type="evidence" value="ECO:0007669"/>
    <property type="project" value="UniProtKB-SubCell"/>
</dbReference>
<reference evidence="13 14" key="1">
    <citation type="submission" date="2016-10" db="EMBL/GenBank/DDBJ databases">
        <authorList>
            <person name="de Groot N.N."/>
        </authorList>
    </citation>
    <scope>NUCLEOTIDE SEQUENCE [LARGE SCALE GENOMIC DNA]</scope>
    <source>
        <strain evidence="13 14">DSM 797</strain>
    </source>
</reference>
<evidence type="ECO:0000256" key="6">
    <source>
        <dbReference type="ARBA" id="ARBA00023015"/>
    </source>
</evidence>
<dbReference type="SUPFAM" id="SSF52172">
    <property type="entry name" value="CheY-like"/>
    <property type="match status" value="1"/>
</dbReference>
<feature type="modified residue" description="4-aspartylphosphate" evidence="10">
    <location>
        <position position="55"/>
    </location>
</feature>
<dbReference type="GO" id="GO:0043565">
    <property type="term" value="F:sequence-specific DNA binding"/>
    <property type="evidence" value="ECO:0007669"/>
    <property type="project" value="InterPro"/>
</dbReference>
<comment type="subcellular location">
    <subcellularLocation>
        <location evidence="1">Cytoplasm</location>
    </subcellularLocation>
</comment>
<dbReference type="InterPro" id="IPR001789">
    <property type="entry name" value="Sig_transdc_resp-reg_receiver"/>
</dbReference>
<dbReference type="Gene3D" id="1.10.10.60">
    <property type="entry name" value="Homeodomain-like"/>
    <property type="match status" value="2"/>
</dbReference>
<dbReference type="RefSeq" id="WP_170139056.1">
    <property type="nucleotide sequence ID" value="NZ_FNGW01000004.1"/>
</dbReference>
<feature type="domain" description="Response regulatory" evidence="12">
    <location>
        <begin position="3"/>
        <end position="120"/>
    </location>
</feature>
<dbReference type="InterPro" id="IPR051552">
    <property type="entry name" value="HptR"/>
</dbReference>
<dbReference type="PANTHER" id="PTHR42713:SF3">
    <property type="entry name" value="TRANSCRIPTIONAL REGULATORY PROTEIN HPTR"/>
    <property type="match status" value="1"/>
</dbReference>
<evidence type="ECO:0000256" key="7">
    <source>
        <dbReference type="ARBA" id="ARBA00023125"/>
    </source>
</evidence>
<dbReference type="Pfam" id="PF12833">
    <property type="entry name" value="HTH_18"/>
    <property type="match status" value="1"/>
</dbReference>
<keyword evidence="14" id="KW-1185">Reference proteome</keyword>
<dbReference type="PANTHER" id="PTHR42713">
    <property type="entry name" value="HISTIDINE KINASE-RELATED"/>
    <property type="match status" value="1"/>
</dbReference>
<dbReference type="SMART" id="SM00342">
    <property type="entry name" value="HTH_ARAC"/>
    <property type="match status" value="1"/>
</dbReference>
<keyword evidence="7" id="KW-0238">DNA-binding</keyword>
<organism evidence="13 14">
    <name type="scientific">Romboutsia lituseburensis DSM 797</name>
    <dbReference type="NCBI Taxonomy" id="1121325"/>
    <lineage>
        <taxon>Bacteria</taxon>
        <taxon>Bacillati</taxon>
        <taxon>Bacillota</taxon>
        <taxon>Clostridia</taxon>
        <taxon>Peptostreptococcales</taxon>
        <taxon>Peptostreptococcaceae</taxon>
        <taxon>Romboutsia</taxon>
    </lineage>
</organism>
<keyword evidence="4 10" id="KW-0597">Phosphoprotein</keyword>
<evidence type="ECO:0000259" key="11">
    <source>
        <dbReference type="PROSITE" id="PS01124"/>
    </source>
</evidence>
<evidence type="ECO:0000256" key="8">
    <source>
        <dbReference type="ARBA" id="ARBA00023163"/>
    </source>
</evidence>
<keyword evidence="8" id="KW-0804">Transcription</keyword>
<dbReference type="GO" id="GO:0003700">
    <property type="term" value="F:DNA-binding transcription factor activity"/>
    <property type="evidence" value="ECO:0007669"/>
    <property type="project" value="InterPro"/>
</dbReference>
<dbReference type="InterPro" id="IPR018060">
    <property type="entry name" value="HTH_AraC"/>
</dbReference>
<dbReference type="GO" id="GO:0000160">
    <property type="term" value="P:phosphorelay signal transduction system"/>
    <property type="evidence" value="ECO:0007669"/>
    <property type="project" value="UniProtKB-KW"/>
</dbReference>
<evidence type="ECO:0000256" key="9">
    <source>
        <dbReference type="ARBA" id="ARBA00024867"/>
    </source>
</evidence>
<keyword evidence="3" id="KW-0963">Cytoplasm</keyword>
<dbReference type="Pfam" id="PF00072">
    <property type="entry name" value="Response_reg"/>
    <property type="match status" value="1"/>
</dbReference>
<dbReference type="AlphaFoldDB" id="A0A1G9P039"/>
<evidence type="ECO:0000256" key="4">
    <source>
        <dbReference type="ARBA" id="ARBA00022553"/>
    </source>
</evidence>
<dbReference type="Gene3D" id="3.40.50.2300">
    <property type="match status" value="1"/>
</dbReference>
<name>A0A1G9P039_9FIRM</name>
<accession>A0A1G9P039</accession>
<sequence>MYSVYLLDDEPFILEGLKYILPWEEHGFEIVGSSNNGFDGYNEIINKNIDLIITDIMMPKMTGLELIEELKKSSYESNFIVLSAFQEFEYAKKAISIGAENYLLKPIDTEELSNNLKTVYAKLKKKEKIASDDKLVKNNLLLSILTEEYSLDTEEKWNRLNHNFKSSSYAVAIIEFKSGSNDISKILKSCIDNKQFMYCIQSQSKALLIVDEDDKSLIIDKLTVLKNKIASVIEDSIYISLGKFVNSLNELHDSYQTANKISDYKIVYPNISWIKEYKDGSIDEDNINIEFEELKKILMNKDFSNTTEYIKDMFINLKNEKTSPKQIKMKAIEIFLNVYNYFNDTKLMKGLNIYLENTINNSTIDDIEFELISMVKYMQSKLENTEESISPVIIKLLKHIETNYKDDLNLKEISESLNINSIYLGQLFQKETGILFSDYINNFRINKAKDLLVNTSLKASEIGDLVGYANKNYFYRKFKNIVGVTPSDWRKINL</sequence>
<evidence type="ECO:0000256" key="3">
    <source>
        <dbReference type="ARBA" id="ARBA00022490"/>
    </source>
</evidence>
<evidence type="ECO:0000256" key="5">
    <source>
        <dbReference type="ARBA" id="ARBA00023012"/>
    </source>
</evidence>
<evidence type="ECO:0000313" key="13">
    <source>
        <dbReference type="EMBL" id="SDL92019.1"/>
    </source>
</evidence>
<feature type="domain" description="HTH araC/xylS-type" evidence="11">
    <location>
        <begin position="394"/>
        <end position="492"/>
    </location>
</feature>
<evidence type="ECO:0000256" key="10">
    <source>
        <dbReference type="PROSITE-ProRule" id="PRU00169"/>
    </source>
</evidence>
<protein>
    <recommendedName>
        <fullName evidence="2">Stage 0 sporulation protein A homolog</fullName>
    </recommendedName>
</protein>
<dbReference type="CDD" id="cd17536">
    <property type="entry name" value="REC_YesN-like"/>
    <property type="match status" value="1"/>
</dbReference>
<gene>
    <name evidence="13" type="ORF">SAMN04515677_104153</name>
</gene>
<dbReference type="EMBL" id="FNGW01000004">
    <property type="protein sequence ID" value="SDL92019.1"/>
    <property type="molecule type" value="Genomic_DNA"/>
</dbReference>
<dbReference type="InterPro" id="IPR009057">
    <property type="entry name" value="Homeodomain-like_sf"/>
</dbReference>